<dbReference type="GO" id="GO:0007165">
    <property type="term" value="P:signal transduction"/>
    <property type="evidence" value="ECO:0007669"/>
    <property type="project" value="UniProtKB-ARBA"/>
</dbReference>
<dbReference type="Gene3D" id="3.30.450.350">
    <property type="entry name" value="CHASE domain"/>
    <property type="match status" value="1"/>
</dbReference>
<dbReference type="InterPro" id="IPR035965">
    <property type="entry name" value="PAS-like_dom_sf"/>
</dbReference>
<dbReference type="SUPFAM" id="SSF55073">
    <property type="entry name" value="Nucleotide cyclase"/>
    <property type="match status" value="1"/>
</dbReference>
<feature type="domain" description="GGDEF" evidence="8">
    <location>
        <begin position="471"/>
        <end position="604"/>
    </location>
</feature>
<evidence type="ECO:0000259" key="7">
    <source>
        <dbReference type="PROSITE" id="PS50839"/>
    </source>
</evidence>
<evidence type="ECO:0000256" key="2">
    <source>
        <dbReference type="ARBA" id="ARBA00004370"/>
    </source>
</evidence>
<dbReference type="RefSeq" id="WP_238375820.1">
    <property type="nucleotide sequence ID" value="NZ_FOFO01000004.1"/>
</dbReference>
<evidence type="ECO:0000256" key="5">
    <source>
        <dbReference type="ARBA" id="ARBA00023136"/>
    </source>
</evidence>
<dbReference type="PROSITE" id="PS50887">
    <property type="entry name" value="GGDEF"/>
    <property type="match status" value="1"/>
</dbReference>
<dbReference type="FunFam" id="3.30.70.270:FF:000001">
    <property type="entry name" value="Diguanylate cyclase domain protein"/>
    <property type="match status" value="1"/>
</dbReference>
<dbReference type="Gene3D" id="3.30.70.270">
    <property type="match status" value="1"/>
</dbReference>
<gene>
    <name evidence="9" type="ORF">SAMN05421693_10468</name>
</gene>
<keyword evidence="10" id="KW-1185">Reference proteome</keyword>
<dbReference type="GO" id="GO:0016020">
    <property type="term" value="C:membrane"/>
    <property type="evidence" value="ECO:0007669"/>
    <property type="project" value="UniProtKB-SubCell"/>
</dbReference>
<evidence type="ECO:0000256" key="4">
    <source>
        <dbReference type="ARBA" id="ARBA00022989"/>
    </source>
</evidence>
<name>A0A1H9A6D1_9GAMM</name>
<evidence type="ECO:0000256" key="3">
    <source>
        <dbReference type="ARBA" id="ARBA00022692"/>
    </source>
</evidence>
<dbReference type="Pfam" id="PF08448">
    <property type="entry name" value="PAS_4"/>
    <property type="match status" value="1"/>
</dbReference>
<dbReference type="SUPFAM" id="SSF55785">
    <property type="entry name" value="PYP-like sensor domain (PAS domain)"/>
    <property type="match status" value="1"/>
</dbReference>
<evidence type="ECO:0000313" key="9">
    <source>
        <dbReference type="EMBL" id="SEP72219.1"/>
    </source>
</evidence>
<dbReference type="NCBIfam" id="TIGR00254">
    <property type="entry name" value="GGDEF"/>
    <property type="match status" value="1"/>
</dbReference>
<accession>A0A1H9A6D1</accession>
<reference evidence="9 10" key="1">
    <citation type="submission" date="2016-10" db="EMBL/GenBank/DDBJ databases">
        <authorList>
            <person name="de Groot N.N."/>
        </authorList>
    </citation>
    <scope>NUCLEOTIDE SEQUENCE [LARGE SCALE GENOMIC DNA]</scope>
    <source>
        <strain evidence="9 10">B7-7</strain>
    </source>
</reference>
<evidence type="ECO:0000256" key="6">
    <source>
        <dbReference type="SAM" id="Phobius"/>
    </source>
</evidence>
<evidence type="ECO:0000313" key="10">
    <source>
        <dbReference type="Proteomes" id="UP000199496"/>
    </source>
</evidence>
<dbReference type="SMART" id="SM00267">
    <property type="entry name" value="GGDEF"/>
    <property type="match status" value="1"/>
</dbReference>
<dbReference type="AlphaFoldDB" id="A0A1H9A6D1"/>
<dbReference type="Pfam" id="PF00990">
    <property type="entry name" value="GGDEF"/>
    <property type="match status" value="1"/>
</dbReference>
<dbReference type="Pfam" id="PF03924">
    <property type="entry name" value="CHASE"/>
    <property type="match status" value="1"/>
</dbReference>
<dbReference type="InterPro" id="IPR013656">
    <property type="entry name" value="PAS_4"/>
</dbReference>
<protein>
    <submittedName>
        <fullName evidence="9">Diguanylate cyclase (GGDEF) domain-containing protein</fullName>
    </submittedName>
</protein>
<dbReference type="PANTHER" id="PTHR46663:SF3">
    <property type="entry name" value="SLL0267 PROTEIN"/>
    <property type="match status" value="1"/>
</dbReference>
<evidence type="ECO:0000256" key="1">
    <source>
        <dbReference type="ARBA" id="ARBA00001946"/>
    </source>
</evidence>
<dbReference type="Gene3D" id="3.30.450.20">
    <property type="entry name" value="PAS domain"/>
    <property type="match status" value="1"/>
</dbReference>
<dbReference type="InterPro" id="IPR042240">
    <property type="entry name" value="CHASE_sf"/>
</dbReference>
<dbReference type="EMBL" id="FOFO01000004">
    <property type="protein sequence ID" value="SEP72219.1"/>
    <property type="molecule type" value="Genomic_DNA"/>
</dbReference>
<dbReference type="PANTHER" id="PTHR46663">
    <property type="entry name" value="DIGUANYLATE CYCLASE DGCT-RELATED"/>
    <property type="match status" value="1"/>
</dbReference>
<comment type="cofactor">
    <cofactor evidence="1">
        <name>Mg(2+)</name>
        <dbReference type="ChEBI" id="CHEBI:18420"/>
    </cofactor>
</comment>
<dbReference type="InterPro" id="IPR052163">
    <property type="entry name" value="DGC-Regulatory_Protein"/>
</dbReference>
<dbReference type="InterPro" id="IPR043128">
    <property type="entry name" value="Rev_trsase/Diguanyl_cyclase"/>
</dbReference>
<comment type="subcellular location">
    <subcellularLocation>
        <location evidence="2">Membrane</location>
    </subcellularLocation>
</comment>
<dbReference type="InterPro" id="IPR029787">
    <property type="entry name" value="Nucleotide_cyclase"/>
</dbReference>
<dbReference type="PROSITE" id="PS50839">
    <property type="entry name" value="CHASE"/>
    <property type="match status" value="1"/>
</dbReference>
<proteinExistence type="predicted"/>
<dbReference type="CDD" id="cd01949">
    <property type="entry name" value="GGDEF"/>
    <property type="match status" value="1"/>
</dbReference>
<dbReference type="STRING" id="867345.SAMN05421693_10468"/>
<organism evidence="9 10">
    <name type="scientific">Ectothiorhodospira magna</name>
    <dbReference type="NCBI Taxonomy" id="867345"/>
    <lineage>
        <taxon>Bacteria</taxon>
        <taxon>Pseudomonadati</taxon>
        <taxon>Pseudomonadota</taxon>
        <taxon>Gammaproteobacteria</taxon>
        <taxon>Chromatiales</taxon>
        <taxon>Ectothiorhodospiraceae</taxon>
        <taxon>Ectothiorhodospira</taxon>
    </lineage>
</organism>
<dbReference type="InterPro" id="IPR006189">
    <property type="entry name" value="CHASE_dom"/>
</dbReference>
<feature type="domain" description="CHASE" evidence="7">
    <location>
        <begin position="108"/>
        <end position="194"/>
    </location>
</feature>
<feature type="transmembrane region" description="Helical" evidence="6">
    <location>
        <begin position="12"/>
        <end position="31"/>
    </location>
</feature>
<dbReference type="GO" id="GO:0003824">
    <property type="term" value="F:catalytic activity"/>
    <property type="evidence" value="ECO:0007669"/>
    <property type="project" value="UniProtKB-ARBA"/>
</dbReference>
<keyword evidence="5 6" id="KW-0472">Membrane</keyword>
<keyword evidence="3 6" id="KW-0812">Transmembrane</keyword>
<dbReference type="SMART" id="SM01079">
    <property type="entry name" value="CHASE"/>
    <property type="match status" value="1"/>
</dbReference>
<dbReference type="Proteomes" id="UP000199496">
    <property type="component" value="Unassembled WGS sequence"/>
</dbReference>
<feature type="transmembrane region" description="Helical" evidence="6">
    <location>
        <begin position="267"/>
        <end position="284"/>
    </location>
</feature>
<evidence type="ECO:0000259" key="8">
    <source>
        <dbReference type="PROSITE" id="PS50887"/>
    </source>
</evidence>
<dbReference type="InterPro" id="IPR000160">
    <property type="entry name" value="GGDEF_dom"/>
</dbReference>
<keyword evidence="4 6" id="KW-1133">Transmembrane helix</keyword>
<sequence length="604" mass="67399">MEDPGWKSPLLHGTMAAVLSLALFMAADMTWEQRLMDRSRAEVTGQLSALRARLEGELNATIFLSQALATHASLNPALEQDEFAHVAGHIMGERPGVIHSIALVPDNVIRFIHPLEENRSALGADLLNHPEQGESVLRVMVTGEPVLAGPWQLVQGGEALIIRVPVYAQRHPEGEKRERYWGLASVVVDMDAIYWLVGMREFQQRLAIAIRGRDGLGAGGDVIFGDPDLFNLDHGAVIQDVMMRGGRWQLAALPEPGWRAVARRPPLWYLTGALLCLLCAGMAWKLSHQARQVRDSELRYRALSERLEAIIAAMPDICFVLDQEGRYLDIFGGRDARYYHHGHQALLGRRLHEVLPSDKADAFLRMIRVALDSGHLQFMEYDLDATEVDGLDPGSGPRERLWFEARVMPLGDHVMGCPAVIWISVNITQRKNAQDRIRYMALHDSLTGLANRVLLQDRVLHALDQSRRQGIHCALLFLDLDEFKPINDRFGHEVGDLLLREVARRLEGSVRAVDTVARLGGDEFVILLENVPDAALPGAVAEKLLSALSRPFTLQGVECTVTCSIGISIYPMHGEHYDTLMRHADQALYQAKARGKNRYQVFTA</sequence>